<evidence type="ECO:0000256" key="2">
    <source>
        <dbReference type="ARBA" id="ARBA00023180"/>
    </source>
</evidence>
<evidence type="ECO:0000313" key="7">
    <source>
        <dbReference type="Proteomes" id="UP001055712"/>
    </source>
</evidence>
<accession>A0A9D4TX92</accession>
<keyword evidence="2" id="KW-0325">Glycoprotein</keyword>
<evidence type="ECO:0000313" key="6">
    <source>
        <dbReference type="EMBL" id="KAI3436818.1"/>
    </source>
</evidence>
<protein>
    <recommendedName>
        <fullName evidence="4">Sulfotransferase</fullName>
        <ecNumber evidence="4">2.8.2.-</ecNumber>
    </recommendedName>
</protein>
<dbReference type="EMBL" id="SIDB01000002">
    <property type="protein sequence ID" value="KAI3436818.1"/>
    <property type="molecule type" value="Genomic_DNA"/>
</dbReference>
<dbReference type="InterPro" id="IPR027417">
    <property type="entry name" value="P-loop_NTPase"/>
</dbReference>
<dbReference type="EC" id="2.8.2.-" evidence="4"/>
<dbReference type="Proteomes" id="UP001055712">
    <property type="component" value="Unassembled WGS sequence"/>
</dbReference>
<comment type="similarity">
    <text evidence="4">Belongs to the sulfotransferase 1 family.</text>
</comment>
<reference evidence="6" key="1">
    <citation type="journal article" date="2019" name="Plant J.">
        <title>Chlorella vulgaris genome assembly and annotation reveals the molecular basis for metabolic acclimation to high light conditions.</title>
        <authorList>
            <person name="Cecchin M."/>
            <person name="Marcolungo L."/>
            <person name="Rossato M."/>
            <person name="Girolomoni L."/>
            <person name="Cosentino E."/>
            <person name="Cuine S."/>
            <person name="Li-Beisson Y."/>
            <person name="Delledonne M."/>
            <person name="Ballottari M."/>
        </authorList>
    </citation>
    <scope>NUCLEOTIDE SEQUENCE</scope>
    <source>
        <strain evidence="6">211/11P</strain>
    </source>
</reference>
<reference evidence="6" key="2">
    <citation type="submission" date="2020-11" db="EMBL/GenBank/DDBJ databases">
        <authorList>
            <person name="Cecchin M."/>
            <person name="Marcolungo L."/>
            <person name="Rossato M."/>
            <person name="Girolomoni L."/>
            <person name="Cosentino E."/>
            <person name="Cuine S."/>
            <person name="Li-Beisson Y."/>
            <person name="Delledonne M."/>
            <person name="Ballottari M."/>
        </authorList>
    </citation>
    <scope>NUCLEOTIDE SEQUENCE</scope>
    <source>
        <strain evidence="6">211/11P</strain>
        <tissue evidence="6">Whole cell</tissue>
    </source>
</reference>
<proteinExistence type="inferred from homology"/>
<dbReference type="Gene3D" id="3.40.50.300">
    <property type="entry name" value="P-loop containing nucleotide triphosphate hydrolases"/>
    <property type="match status" value="1"/>
</dbReference>
<dbReference type="GO" id="GO:0008146">
    <property type="term" value="F:sulfotransferase activity"/>
    <property type="evidence" value="ECO:0007669"/>
    <property type="project" value="InterPro"/>
</dbReference>
<keyword evidence="7" id="KW-1185">Reference proteome</keyword>
<feature type="binding site" evidence="3">
    <location>
        <position position="109"/>
    </location>
    <ligand>
        <name>3'-phosphoadenylyl sulfate</name>
        <dbReference type="ChEBI" id="CHEBI:58339"/>
    </ligand>
</feature>
<evidence type="ECO:0000256" key="1">
    <source>
        <dbReference type="ARBA" id="ARBA00022679"/>
    </source>
</evidence>
<evidence type="ECO:0000256" key="3">
    <source>
        <dbReference type="PIRSR" id="PIRSR637359-2"/>
    </source>
</evidence>
<dbReference type="PANTHER" id="PTHR10605:SF56">
    <property type="entry name" value="BIFUNCTIONAL HEPARAN SULFATE N-DEACETYLASE_N-SULFOTRANSFERASE"/>
    <property type="match status" value="1"/>
</dbReference>
<evidence type="ECO:0000256" key="4">
    <source>
        <dbReference type="RuleBase" id="RU361155"/>
    </source>
</evidence>
<dbReference type="InterPro" id="IPR000863">
    <property type="entry name" value="Sulfotransferase_dom"/>
</dbReference>
<comment type="caution">
    <text evidence="6">The sequence shown here is derived from an EMBL/GenBank/DDBJ whole genome shotgun (WGS) entry which is preliminary data.</text>
</comment>
<dbReference type="PANTHER" id="PTHR10605">
    <property type="entry name" value="HEPARAN SULFATE SULFOTRANSFERASE"/>
    <property type="match status" value="1"/>
</dbReference>
<dbReference type="SUPFAM" id="SSF52540">
    <property type="entry name" value="P-loop containing nucleoside triphosphate hydrolases"/>
    <property type="match status" value="1"/>
</dbReference>
<dbReference type="OrthoDB" id="411451at2759"/>
<sequence length="325" mass="35689">MANHLHRHPAISGIDGLTWHEALSKESHFFSGGLGRHSGASSAAIYRSYFPTVLQRWWVERVKRAGKWLCFDACPVIACLDFTADRLAAISPNAKLIFMMRDPVQGAFSAEIMMRNLGVPLSWSWTEDVAAGDTRFAESPDDVATLPPGAALPEDLNQRLYFSPYGLLRCGHYADRIAPFLRHFKRENMMFIDFADFTSNTEGVVREVLQFVGADPSLMPFKALPPGMQGERRGRQMHPSCKRKLRLHFAEPNQRLYALLGRDFGWGSDVVRSAYVTAGGTAALALPGSQKGKDEAVGHQQQGGKEVSIAAVAGGTKSVPLAAMV</sequence>
<dbReference type="AlphaFoldDB" id="A0A9D4TX92"/>
<evidence type="ECO:0000259" key="5">
    <source>
        <dbReference type="Pfam" id="PF00685"/>
    </source>
</evidence>
<feature type="domain" description="Sulfotransferase" evidence="5">
    <location>
        <begin position="90"/>
        <end position="215"/>
    </location>
</feature>
<dbReference type="InterPro" id="IPR037359">
    <property type="entry name" value="NST/OST"/>
</dbReference>
<dbReference type="Pfam" id="PF00685">
    <property type="entry name" value="Sulfotransfer_1"/>
    <property type="match status" value="1"/>
</dbReference>
<gene>
    <name evidence="6" type="ORF">D9Q98_006228</name>
</gene>
<name>A0A9D4TX92_CHLVU</name>
<keyword evidence="1 4" id="KW-0808">Transferase</keyword>
<organism evidence="6 7">
    <name type="scientific">Chlorella vulgaris</name>
    <name type="common">Green alga</name>
    <dbReference type="NCBI Taxonomy" id="3077"/>
    <lineage>
        <taxon>Eukaryota</taxon>
        <taxon>Viridiplantae</taxon>
        <taxon>Chlorophyta</taxon>
        <taxon>core chlorophytes</taxon>
        <taxon>Trebouxiophyceae</taxon>
        <taxon>Chlorellales</taxon>
        <taxon>Chlorellaceae</taxon>
        <taxon>Chlorella clade</taxon>
        <taxon>Chlorella</taxon>
    </lineage>
</organism>
<feature type="binding site" evidence="3">
    <location>
        <position position="101"/>
    </location>
    <ligand>
        <name>3'-phosphoadenylyl sulfate</name>
        <dbReference type="ChEBI" id="CHEBI:58339"/>
    </ligand>
</feature>